<comment type="function">
    <text evidence="1">This subunit may be involved in monitoring complementarity of crRNA and target RNA.</text>
</comment>
<gene>
    <name evidence="7" type="primary">csm2</name>
    <name evidence="7" type="ORF">JRV97_01235</name>
</gene>
<dbReference type="Proteomes" id="UP001232493">
    <property type="component" value="Chromosome"/>
</dbReference>
<dbReference type="EMBL" id="CP069362">
    <property type="protein sequence ID" value="WGS65210.1"/>
    <property type="molecule type" value="Genomic_DNA"/>
</dbReference>
<evidence type="ECO:0000256" key="1">
    <source>
        <dbReference type="ARBA" id="ARBA00003640"/>
    </source>
</evidence>
<keyword evidence="8" id="KW-1185">Reference proteome</keyword>
<evidence type="ECO:0000313" key="7">
    <source>
        <dbReference type="EMBL" id="WGS65210.1"/>
    </source>
</evidence>
<comment type="similarity">
    <text evidence="2">Belongs to the CRISPR-associated Csm2 family.</text>
</comment>
<keyword evidence="5" id="KW-0051">Antiviral defense</keyword>
<evidence type="ECO:0000256" key="3">
    <source>
        <dbReference type="ARBA" id="ARBA00016118"/>
    </source>
</evidence>
<sequence length="144" mass="16835">MSIDNVVNRIKNLKTFEDYDTEQMIKDAEIIAETAHKNGAKTNQIRKIHTHITKIYSAVSSRNLEDNIIPQDIKDEILFIKPLIAYNTVRNSNLSDLKRVLDPSIDKIKSIKSFEKFKKFYDSIVAYFKFYEENNKVNYKGGKR</sequence>
<evidence type="ECO:0000256" key="2">
    <source>
        <dbReference type="ARBA" id="ARBA00006896"/>
    </source>
</evidence>
<evidence type="ECO:0000256" key="4">
    <source>
        <dbReference type="ARBA" id="ARBA00022884"/>
    </source>
</evidence>
<organism evidence="7 8">
    <name type="scientific">Marinitoga aeolica</name>
    <dbReference type="NCBI Taxonomy" id="2809031"/>
    <lineage>
        <taxon>Bacteria</taxon>
        <taxon>Thermotogati</taxon>
        <taxon>Thermotogota</taxon>
        <taxon>Thermotogae</taxon>
        <taxon>Petrotogales</taxon>
        <taxon>Petrotogaceae</taxon>
        <taxon>Marinitoga</taxon>
    </lineage>
</organism>
<evidence type="ECO:0000313" key="8">
    <source>
        <dbReference type="Proteomes" id="UP001232493"/>
    </source>
</evidence>
<reference evidence="7 8" key="1">
    <citation type="submission" date="2021-02" db="EMBL/GenBank/DDBJ databases">
        <title>Characterization of Marinitoga sp. nov. str. BP5-C20A.</title>
        <authorList>
            <person name="Erauso G."/>
            <person name="Postec A."/>
        </authorList>
    </citation>
    <scope>NUCLEOTIDE SEQUENCE [LARGE SCALE GENOMIC DNA]</scope>
    <source>
        <strain evidence="7 8">BP5-C20A</strain>
    </source>
</reference>
<name>A0ABY8PRG2_9BACT</name>
<accession>A0ABY8PRG2</accession>
<dbReference type="NCBIfam" id="TIGR01870">
    <property type="entry name" value="cas_TM1810_Csm2"/>
    <property type="match status" value="1"/>
</dbReference>
<evidence type="ECO:0000256" key="5">
    <source>
        <dbReference type="ARBA" id="ARBA00023118"/>
    </source>
</evidence>
<dbReference type="Pfam" id="PF03750">
    <property type="entry name" value="Csm2_III-A"/>
    <property type="match status" value="1"/>
</dbReference>
<dbReference type="RefSeq" id="WP_280999499.1">
    <property type="nucleotide sequence ID" value="NZ_CP069362.1"/>
</dbReference>
<dbReference type="CDD" id="cd09647">
    <property type="entry name" value="Csm2_III-A"/>
    <property type="match status" value="1"/>
</dbReference>
<protein>
    <recommendedName>
        <fullName evidence="3">CRISPR system Cms protein Csm2</fullName>
    </recommendedName>
    <alternativeName>
        <fullName evidence="6">CRISPR type III A-associated protein Csm2</fullName>
    </alternativeName>
</protein>
<evidence type="ECO:0000256" key="6">
    <source>
        <dbReference type="ARBA" id="ARBA00031723"/>
    </source>
</evidence>
<keyword evidence="4" id="KW-0694">RNA-binding</keyword>
<proteinExistence type="inferred from homology"/>
<dbReference type="InterPro" id="IPR010149">
    <property type="entry name" value="CRISPR-assoc_prot_Csm2_III-A"/>
</dbReference>